<reference evidence="5 6" key="1">
    <citation type="submission" date="2020-11" db="EMBL/GenBank/DDBJ databases">
        <title>Fusibacter basophilias sp. nov.</title>
        <authorList>
            <person name="Qiu D."/>
        </authorList>
    </citation>
    <scope>NUCLEOTIDE SEQUENCE [LARGE SCALE GENOMIC DNA]</scope>
    <source>
        <strain evidence="5 6">Q10-2</strain>
    </source>
</reference>
<feature type="modified residue" description="4-aspartylphosphate" evidence="3">
    <location>
        <position position="54"/>
    </location>
</feature>
<evidence type="ECO:0000313" key="5">
    <source>
        <dbReference type="EMBL" id="MBF4695302.1"/>
    </source>
</evidence>
<protein>
    <recommendedName>
        <fullName evidence="1">Stage 0 sporulation protein A homolog</fullName>
    </recommendedName>
</protein>
<evidence type="ECO:0000313" key="6">
    <source>
        <dbReference type="Proteomes" id="UP000614200"/>
    </source>
</evidence>
<dbReference type="SMART" id="SM00448">
    <property type="entry name" value="REC"/>
    <property type="match status" value="1"/>
</dbReference>
<dbReference type="PANTHER" id="PTHR43228">
    <property type="entry name" value="TWO-COMPONENT RESPONSE REGULATOR"/>
    <property type="match status" value="1"/>
</dbReference>
<proteinExistence type="predicted"/>
<evidence type="ECO:0000259" key="4">
    <source>
        <dbReference type="PROSITE" id="PS50110"/>
    </source>
</evidence>
<dbReference type="PANTHER" id="PTHR43228:SF1">
    <property type="entry name" value="TWO-COMPONENT RESPONSE REGULATOR ARR22"/>
    <property type="match status" value="1"/>
</dbReference>
<dbReference type="Proteomes" id="UP000614200">
    <property type="component" value="Unassembled WGS sequence"/>
</dbReference>
<evidence type="ECO:0000256" key="3">
    <source>
        <dbReference type="PROSITE-ProRule" id="PRU00169"/>
    </source>
</evidence>
<name>A0ABR9ZXW2_9FIRM</name>
<dbReference type="Gene3D" id="3.40.50.2300">
    <property type="match status" value="1"/>
</dbReference>
<dbReference type="Pfam" id="PF00072">
    <property type="entry name" value="Response_reg"/>
    <property type="match status" value="1"/>
</dbReference>
<comment type="caution">
    <text evidence="5">The sequence shown here is derived from an EMBL/GenBank/DDBJ whole genome shotgun (WGS) entry which is preliminary data.</text>
</comment>
<dbReference type="PROSITE" id="PS50110">
    <property type="entry name" value="RESPONSE_REGULATORY"/>
    <property type="match status" value="1"/>
</dbReference>
<feature type="domain" description="Response regulatory" evidence="4">
    <location>
        <begin position="5"/>
        <end position="119"/>
    </location>
</feature>
<evidence type="ECO:0000256" key="2">
    <source>
        <dbReference type="ARBA" id="ARBA00024867"/>
    </source>
</evidence>
<organism evidence="5 6">
    <name type="scientific">Fusibacter ferrireducens</name>
    <dbReference type="NCBI Taxonomy" id="2785058"/>
    <lineage>
        <taxon>Bacteria</taxon>
        <taxon>Bacillati</taxon>
        <taxon>Bacillota</taxon>
        <taxon>Clostridia</taxon>
        <taxon>Eubacteriales</taxon>
        <taxon>Eubacteriales Family XII. Incertae Sedis</taxon>
        <taxon>Fusibacter</taxon>
    </lineage>
</organism>
<dbReference type="Pfam" id="PF10057">
    <property type="entry name" value="MpsC"/>
    <property type="match status" value="1"/>
</dbReference>
<dbReference type="RefSeq" id="WP_194703538.1">
    <property type="nucleotide sequence ID" value="NZ_JADKNH010000014.1"/>
</dbReference>
<keyword evidence="6" id="KW-1185">Reference proteome</keyword>
<accession>A0ABR9ZXW2</accession>
<evidence type="ECO:0000256" key="1">
    <source>
        <dbReference type="ARBA" id="ARBA00018672"/>
    </source>
</evidence>
<dbReference type="InterPro" id="IPR052048">
    <property type="entry name" value="ST_Response_Regulator"/>
</dbReference>
<dbReference type="SUPFAM" id="SSF52172">
    <property type="entry name" value="CheY-like"/>
    <property type="match status" value="1"/>
</dbReference>
<sequence>MKELTCLYVEDEPFLREEIARFLKRRVGHLIVAENGLEGFEKYEQFPVDLIITDLKMPVMDGLDMTRKIRETNDQIPVIITTALSDVELMQSSIEIGIERYLLKPLDVIALTQALESVKKKIDKQNFEKSLNVLSVEESKSLERKIESDVAKIVKLTSGKGPQKVTAFLRANLIEIVITGSRTPLEQTILSSDANKRIADYIRETYYQQIQSEIESAIHEITGFKAIWMNLSCNSQRDVDMIKLILEV</sequence>
<dbReference type="InterPro" id="IPR011006">
    <property type="entry name" value="CheY-like_superfamily"/>
</dbReference>
<gene>
    <name evidence="5" type="ORF">ISU02_19590</name>
</gene>
<dbReference type="InterPro" id="IPR001789">
    <property type="entry name" value="Sig_transdc_resp-reg_receiver"/>
</dbReference>
<dbReference type="CDD" id="cd17536">
    <property type="entry name" value="REC_YesN-like"/>
    <property type="match status" value="1"/>
</dbReference>
<comment type="function">
    <text evidence="2">May play the central regulatory role in sporulation. It may be an element of the effector pathway responsible for the activation of sporulation genes in response to nutritional stress. Spo0A may act in concert with spo0H (a sigma factor) to control the expression of some genes that are critical to the sporulation process.</text>
</comment>
<dbReference type="InterPro" id="IPR018745">
    <property type="entry name" value="MpsC"/>
</dbReference>
<keyword evidence="3" id="KW-0597">Phosphoprotein</keyword>
<dbReference type="EMBL" id="JADKNH010000014">
    <property type="protein sequence ID" value="MBF4695302.1"/>
    <property type="molecule type" value="Genomic_DNA"/>
</dbReference>